<protein>
    <recommendedName>
        <fullName evidence="5">DUF4352 domain-containing protein</fullName>
    </recommendedName>
</protein>
<dbReference type="InterPro" id="IPR013783">
    <property type="entry name" value="Ig-like_fold"/>
</dbReference>
<proteinExistence type="predicted"/>
<feature type="region of interest" description="Disordered" evidence="2">
    <location>
        <begin position="17"/>
        <end position="72"/>
    </location>
</feature>
<dbReference type="InterPro" id="IPR029050">
    <property type="entry name" value="Immunoprotect_excell_Ig-like"/>
</dbReference>
<feature type="compositionally biased region" description="Gly residues" evidence="2">
    <location>
        <begin position="41"/>
        <end position="63"/>
    </location>
</feature>
<evidence type="ECO:0000313" key="4">
    <source>
        <dbReference type="Proteomes" id="UP000186914"/>
    </source>
</evidence>
<sequence length="310" mass="32759">MRRRRFLTVSGTAFVGGALAGCTGSEPEDGGDKNSSPTKGNGSGETTGNGGGDGNGGGNGKSGGESTADGQFSLVSSDVPKEVVLGEQFTLGFTIKNNGDSASTFESPIEVNGSEGGSQQSGTIQTEEIPPGETTTWSTKLSYPYISTVNYLIGAFEKSFSVKVVAPTLSVGETFVSPNEVAITIRDITLTDHYRYETGAGPMEDVEADDNRQWAFVTVNAENRFRMRQALPKGETFSLLVGGRKHKPSDIAKQEGKYELERFGSRDVASGESLAGWLAYEISADRSVSDLAIEWSASDGSGSWSAQWSP</sequence>
<reference evidence="4" key="1">
    <citation type="submission" date="2017-01" db="EMBL/GenBank/DDBJ databases">
        <authorList>
            <person name="Varghese N."/>
            <person name="Submissions S."/>
        </authorList>
    </citation>
    <scope>NUCLEOTIDE SEQUENCE [LARGE SCALE GENOMIC DNA]</scope>
    <source>
        <strain evidence="4">CGMCC 1.7737</strain>
    </source>
</reference>
<organism evidence="3 4">
    <name type="scientific">Haladaptatus litoreus</name>
    <dbReference type="NCBI Taxonomy" id="553468"/>
    <lineage>
        <taxon>Archaea</taxon>
        <taxon>Methanobacteriati</taxon>
        <taxon>Methanobacteriota</taxon>
        <taxon>Stenosarchaea group</taxon>
        <taxon>Halobacteria</taxon>
        <taxon>Halobacteriales</taxon>
        <taxon>Haladaptataceae</taxon>
        <taxon>Haladaptatus</taxon>
    </lineage>
</organism>
<keyword evidence="4" id="KW-1185">Reference proteome</keyword>
<dbReference type="AlphaFoldDB" id="A0A1N7BKF3"/>
<feature type="region of interest" description="Disordered" evidence="2">
    <location>
        <begin position="112"/>
        <end position="135"/>
    </location>
</feature>
<dbReference type="Proteomes" id="UP000186914">
    <property type="component" value="Unassembled WGS sequence"/>
</dbReference>
<gene>
    <name evidence="3" type="ORF">SAMN05421858_2607</name>
</gene>
<evidence type="ECO:0000256" key="2">
    <source>
        <dbReference type="SAM" id="MobiDB-lite"/>
    </source>
</evidence>
<accession>A0A1N7BKF3</accession>
<dbReference type="Gene3D" id="2.60.40.1240">
    <property type="match status" value="1"/>
</dbReference>
<keyword evidence="1" id="KW-0732">Signal</keyword>
<dbReference type="OrthoDB" id="248345at2157"/>
<evidence type="ECO:0008006" key="5">
    <source>
        <dbReference type="Google" id="ProtNLM"/>
    </source>
</evidence>
<dbReference type="EMBL" id="FTNO01000002">
    <property type="protein sequence ID" value="SIR51800.1"/>
    <property type="molecule type" value="Genomic_DNA"/>
</dbReference>
<feature type="compositionally biased region" description="Polar residues" evidence="2">
    <location>
        <begin position="117"/>
        <end position="126"/>
    </location>
</feature>
<evidence type="ECO:0000313" key="3">
    <source>
        <dbReference type="EMBL" id="SIR51800.1"/>
    </source>
</evidence>
<dbReference type="RefSeq" id="WP_076430623.1">
    <property type="nucleotide sequence ID" value="NZ_FTNO01000002.1"/>
</dbReference>
<dbReference type="PROSITE" id="PS51257">
    <property type="entry name" value="PROKAR_LIPOPROTEIN"/>
    <property type="match status" value="1"/>
</dbReference>
<dbReference type="Gene3D" id="2.60.40.10">
    <property type="entry name" value="Immunoglobulins"/>
    <property type="match status" value="1"/>
</dbReference>
<name>A0A1N7BKF3_9EURY</name>
<evidence type="ECO:0000256" key="1">
    <source>
        <dbReference type="ARBA" id="ARBA00022729"/>
    </source>
</evidence>